<evidence type="ECO:0000256" key="1">
    <source>
        <dbReference type="ARBA" id="ARBA00004141"/>
    </source>
</evidence>
<dbReference type="FunFam" id="1.20.1510.10:FF:000013">
    <property type="entry name" value="Cation efflux family protein"/>
    <property type="match status" value="1"/>
</dbReference>
<dbReference type="GO" id="GO:0008324">
    <property type="term" value="F:monoatomic cation transmembrane transporter activity"/>
    <property type="evidence" value="ECO:0007669"/>
    <property type="project" value="InterPro"/>
</dbReference>
<dbReference type="FunFam" id="3.30.70.1350:FF:000010">
    <property type="entry name" value="Cation efflux family protein, putative"/>
    <property type="match status" value="1"/>
</dbReference>
<dbReference type="InterPro" id="IPR002524">
    <property type="entry name" value="Cation_efflux"/>
</dbReference>
<evidence type="ECO:0000256" key="6">
    <source>
        <dbReference type="ARBA" id="ARBA00023065"/>
    </source>
</evidence>
<evidence type="ECO:0000313" key="10">
    <source>
        <dbReference type="EMBL" id="KIH91825.1"/>
    </source>
</evidence>
<dbReference type="GO" id="GO:0016020">
    <property type="term" value="C:membrane"/>
    <property type="evidence" value="ECO:0007669"/>
    <property type="project" value="UniProtKB-SubCell"/>
</dbReference>
<feature type="compositionally biased region" description="Polar residues" evidence="8">
    <location>
        <begin position="96"/>
        <end position="111"/>
    </location>
</feature>
<evidence type="ECO:0000256" key="5">
    <source>
        <dbReference type="ARBA" id="ARBA00022989"/>
    </source>
</evidence>
<dbReference type="NCBIfam" id="TIGR01297">
    <property type="entry name" value="CDF"/>
    <property type="match status" value="1"/>
</dbReference>
<dbReference type="RefSeq" id="XP_040619835.1">
    <property type="nucleotide sequence ID" value="XM_040759791.1"/>
</dbReference>
<name>A0A0C2IYM8_9PEZI</name>
<dbReference type="Gene3D" id="3.30.70.1350">
    <property type="entry name" value="Cation efflux protein, cytoplasmic domain"/>
    <property type="match status" value="1"/>
</dbReference>
<dbReference type="InterPro" id="IPR036837">
    <property type="entry name" value="Cation_efflux_CTD_sf"/>
</dbReference>
<feature type="compositionally biased region" description="Low complexity" evidence="8">
    <location>
        <begin position="142"/>
        <end position="182"/>
    </location>
</feature>
<keyword evidence="11" id="KW-1185">Reference proteome</keyword>
<evidence type="ECO:0000259" key="9">
    <source>
        <dbReference type="Pfam" id="PF01545"/>
    </source>
</evidence>
<accession>A0A0C2IYM8</accession>
<feature type="compositionally biased region" description="Basic and acidic residues" evidence="8">
    <location>
        <begin position="613"/>
        <end position="625"/>
    </location>
</feature>
<dbReference type="GO" id="GO:0005739">
    <property type="term" value="C:mitochondrion"/>
    <property type="evidence" value="ECO:0007669"/>
    <property type="project" value="UniProtKB-ARBA"/>
</dbReference>
<dbReference type="VEuPathDB" id="FungiDB:SPBR_01481"/>
<feature type="compositionally biased region" description="Basic and acidic residues" evidence="8">
    <location>
        <begin position="228"/>
        <end position="240"/>
    </location>
</feature>
<dbReference type="InterPro" id="IPR058533">
    <property type="entry name" value="Cation_efflux_TM"/>
</dbReference>
<dbReference type="HOGENOM" id="CLU_013430_12_1_1"/>
<evidence type="ECO:0000256" key="7">
    <source>
        <dbReference type="ARBA" id="ARBA00023136"/>
    </source>
</evidence>
<feature type="domain" description="Cation efflux protein transmembrane" evidence="9">
    <location>
        <begin position="274"/>
        <end position="490"/>
    </location>
</feature>
<dbReference type="GO" id="GO:0098771">
    <property type="term" value="P:inorganic ion homeostasis"/>
    <property type="evidence" value="ECO:0007669"/>
    <property type="project" value="UniProtKB-ARBA"/>
</dbReference>
<feature type="region of interest" description="Disordered" evidence="8">
    <location>
        <begin position="595"/>
        <end position="625"/>
    </location>
</feature>
<dbReference type="Pfam" id="PF01545">
    <property type="entry name" value="Cation_efflux"/>
    <property type="match status" value="1"/>
</dbReference>
<organism evidence="10 11">
    <name type="scientific">Sporothrix brasiliensis 5110</name>
    <dbReference type="NCBI Taxonomy" id="1398154"/>
    <lineage>
        <taxon>Eukaryota</taxon>
        <taxon>Fungi</taxon>
        <taxon>Dikarya</taxon>
        <taxon>Ascomycota</taxon>
        <taxon>Pezizomycotina</taxon>
        <taxon>Sordariomycetes</taxon>
        <taxon>Sordariomycetidae</taxon>
        <taxon>Ophiostomatales</taxon>
        <taxon>Ophiostomataceae</taxon>
        <taxon>Sporothrix</taxon>
    </lineage>
</organism>
<feature type="region of interest" description="Disordered" evidence="8">
    <location>
        <begin position="214"/>
        <end position="257"/>
    </location>
</feature>
<dbReference type="SUPFAM" id="SSF160240">
    <property type="entry name" value="Cation efflux protein cytoplasmic domain-like"/>
    <property type="match status" value="1"/>
</dbReference>
<dbReference type="PANTHER" id="PTHR43840">
    <property type="entry name" value="MITOCHONDRIAL METAL TRANSPORTER 1-RELATED"/>
    <property type="match status" value="1"/>
</dbReference>
<proteinExistence type="inferred from homology"/>
<dbReference type="OrthoDB" id="435980at2759"/>
<feature type="region of interest" description="Disordered" evidence="8">
    <location>
        <begin position="127"/>
        <end position="191"/>
    </location>
</feature>
<dbReference type="Proteomes" id="UP000031575">
    <property type="component" value="Unassembled WGS sequence"/>
</dbReference>
<dbReference type="SUPFAM" id="SSF161111">
    <property type="entry name" value="Cation efflux protein transmembrane domain-like"/>
    <property type="match status" value="1"/>
</dbReference>
<dbReference type="GO" id="GO:0030003">
    <property type="term" value="P:intracellular monoatomic cation homeostasis"/>
    <property type="evidence" value="ECO:0007669"/>
    <property type="project" value="UniProtKB-ARBA"/>
</dbReference>
<sequence>MPSPLCWYGPSSGRPLRLNVLCRAAAGSVRAPFHTSRHPLYPSNQSAQHYSCNRSAANRSNCRMYYYCNHHSSTTGQPYRQHHYDFSQALRPPQPHQSSSQRRVFQTSSSTALPTIFPSSTSATFTLTSRASRPPLSPSHLPAPRSPSLSTLRRPLAPSSSSASLSSSPSYSSSSSSSSSSSETLAQFTPSLSRKQRRKFARWLPALMAIQARSKSDDSHSHAASNAKDGDNGHSHDHAHAHSHGLFGGHHHHHDNAYLTSQNKNDAGVRITRIGLYCNLGMALAKGAGGYYFNSQSMVADAWHSLTDLASDILTLATVSWSLRPPTAKFPTGFGKVESLGSLGVSSMLLGGGIFMCMSSLQILYAHFFLDAAAAAEVMAHGHGHGHGHSHGHDGPSLHAAWLALGTVLVKEWLYRATMKVARERKSSVLASNAVHHRVDSLTGIVTLLAILGANLIHDASWLDPVGGLFISLLVIRAGWENTAAALYELADRSIDDDVKRSVRKSVTKALDGGALLANGQQHLAELRDVSGVKSGQNYLVDLELAVPGDWTVEDVRSIEDAVRTRVGSSVRGVRRVHVRFVRLDETVEKFDEFISGDISPRSSPEPEDDDHDHDHDQNGKPHKH</sequence>
<dbReference type="Gene3D" id="1.20.1510.10">
    <property type="entry name" value="Cation efflux protein transmembrane domain"/>
    <property type="match status" value="1"/>
</dbReference>
<reference evidence="10 11" key="1">
    <citation type="journal article" date="2014" name="BMC Genomics">
        <title>Comparative genomics of the major fungal agents of human and animal Sporotrichosis: Sporothrix schenckii and Sporothrix brasiliensis.</title>
        <authorList>
            <person name="Teixeira M.M."/>
            <person name="de Almeida L.G."/>
            <person name="Kubitschek-Barreira P."/>
            <person name="Alves F.L."/>
            <person name="Kioshima E.S."/>
            <person name="Abadio A.K."/>
            <person name="Fernandes L."/>
            <person name="Derengowski L.S."/>
            <person name="Ferreira K.S."/>
            <person name="Souza R.C."/>
            <person name="Ruiz J.C."/>
            <person name="de Andrade N.C."/>
            <person name="Paes H.C."/>
            <person name="Nicola A.M."/>
            <person name="Albuquerque P."/>
            <person name="Gerber A.L."/>
            <person name="Martins V.P."/>
            <person name="Peconick L.D."/>
            <person name="Neto A.V."/>
            <person name="Chaucanez C.B."/>
            <person name="Silva P.A."/>
            <person name="Cunha O.L."/>
            <person name="de Oliveira F.F."/>
            <person name="dos Santos T.C."/>
            <person name="Barros A.L."/>
            <person name="Soares M.A."/>
            <person name="de Oliveira L.M."/>
            <person name="Marini M.M."/>
            <person name="Villalobos-Duno H."/>
            <person name="Cunha M.M."/>
            <person name="de Hoog S."/>
            <person name="da Silveira J.F."/>
            <person name="Henrissat B."/>
            <person name="Nino-Vega G.A."/>
            <person name="Cisalpino P.S."/>
            <person name="Mora-Montes H.M."/>
            <person name="Almeida S.R."/>
            <person name="Stajich J.E."/>
            <person name="Lopes-Bezerra L.M."/>
            <person name="Vasconcelos A.T."/>
            <person name="Felipe M.S."/>
        </authorList>
    </citation>
    <scope>NUCLEOTIDE SEQUENCE [LARGE SCALE GENOMIC DNA]</scope>
    <source>
        <strain evidence="10 11">5110</strain>
    </source>
</reference>
<feature type="compositionally biased region" description="Basic residues" evidence="8">
    <location>
        <begin position="241"/>
        <end position="254"/>
    </location>
</feature>
<keyword evidence="3" id="KW-0813">Transport</keyword>
<protein>
    <submittedName>
        <fullName evidence="10">Cation efflux family protein</fullName>
    </submittedName>
</protein>
<comment type="subcellular location">
    <subcellularLocation>
        <location evidence="1">Membrane</location>
        <topology evidence="1">Multi-pass membrane protein</topology>
    </subcellularLocation>
</comment>
<dbReference type="InterPro" id="IPR027469">
    <property type="entry name" value="Cation_efflux_TMD_sf"/>
</dbReference>
<evidence type="ECO:0000256" key="4">
    <source>
        <dbReference type="ARBA" id="ARBA00022692"/>
    </source>
</evidence>
<feature type="region of interest" description="Disordered" evidence="8">
    <location>
        <begin position="89"/>
        <end position="111"/>
    </location>
</feature>
<dbReference type="EMBL" id="AWTV01000007">
    <property type="protein sequence ID" value="KIH91825.1"/>
    <property type="molecule type" value="Genomic_DNA"/>
</dbReference>
<dbReference type="PANTHER" id="PTHR43840:SF15">
    <property type="entry name" value="MITOCHONDRIAL METAL TRANSPORTER 1-RELATED"/>
    <property type="match status" value="1"/>
</dbReference>
<comment type="similarity">
    <text evidence="2">Belongs to the cation diffusion facilitator (CDF) transporter (TC 2.A.4) family. SLC30A subfamily.</text>
</comment>
<gene>
    <name evidence="10" type="ORF">SPBR_01481</name>
</gene>
<keyword evidence="4" id="KW-0812">Transmembrane</keyword>
<keyword evidence="7" id="KW-0472">Membrane</keyword>
<dbReference type="GeneID" id="63674712"/>
<evidence type="ECO:0000313" key="11">
    <source>
        <dbReference type="Proteomes" id="UP000031575"/>
    </source>
</evidence>
<comment type="caution">
    <text evidence="10">The sequence shown here is derived from an EMBL/GenBank/DDBJ whole genome shotgun (WGS) entry which is preliminary data.</text>
</comment>
<dbReference type="InterPro" id="IPR050291">
    <property type="entry name" value="CDF_Transporter"/>
</dbReference>
<keyword evidence="6" id="KW-0406">Ion transport</keyword>
<dbReference type="AlphaFoldDB" id="A0A0C2IYM8"/>
<evidence type="ECO:0000256" key="2">
    <source>
        <dbReference type="ARBA" id="ARBA00008873"/>
    </source>
</evidence>
<evidence type="ECO:0000256" key="3">
    <source>
        <dbReference type="ARBA" id="ARBA00022448"/>
    </source>
</evidence>
<evidence type="ECO:0000256" key="8">
    <source>
        <dbReference type="SAM" id="MobiDB-lite"/>
    </source>
</evidence>
<keyword evidence="5" id="KW-1133">Transmembrane helix</keyword>